<protein>
    <submittedName>
        <fullName evidence="1">Uncharacterized protein</fullName>
    </submittedName>
</protein>
<name>A0A2C5YHG6_9HYPO</name>
<proteinExistence type="predicted"/>
<evidence type="ECO:0000313" key="1">
    <source>
        <dbReference type="EMBL" id="PHH67063.1"/>
    </source>
</evidence>
<reference evidence="1 2" key="1">
    <citation type="submission" date="2017-06" db="EMBL/GenBank/DDBJ databases">
        <title>Ant-infecting Ophiocordyceps genomes reveal a high diversity of potential behavioral manipulation genes and a possible major role for enterotoxins.</title>
        <authorList>
            <person name="De Bekker C."/>
            <person name="Evans H.C."/>
            <person name="Brachmann A."/>
            <person name="Hughes D.P."/>
        </authorList>
    </citation>
    <scope>NUCLEOTIDE SEQUENCE [LARGE SCALE GENOMIC DNA]</scope>
    <source>
        <strain evidence="1 2">Map64</strain>
    </source>
</reference>
<organism evidence="1 2">
    <name type="scientific">Ophiocordyceps australis</name>
    <dbReference type="NCBI Taxonomy" id="1399860"/>
    <lineage>
        <taxon>Eukaryota</taxon>
        <taxon>Fungi</taxon>
        <taxon>Dikarya</taxon>
        <taxon>Ascomycota</taxon>
        <taxon>Pezizomycotina</taxon>
        <taxon>Sordariomycetes</taxon>
        <taxon>Hypocreomycetidae</taxon>
        <taxon>Hypocreales</taxon>
        <taxon>Ophiocordycipitaceae</taxon>
        <taxon>Ophiocordyceps</taxon>
    </lineage>
</organism>
<evidence type="ECO:0000313" key="2">
    <source>
        <dbReference type="Proteomes" id="UP000226192"/>
    </source>
</evidence>
<sequence>MDSAKRDEAVAMLDKRGKKGTGRGIACLARIAAFGPDGAKDEQQVALARARCRFQAPATSATRQPWLSSSATKPACLASRAQGHSNTKLRAPCSTIHRLPPASRYVARLQKLTGPATLPAEAMFVQIGSLSLDPSSLEPSSSS</sequence>
<keyword evidence="2" id="KW-1185">Reference proteome</keyword>
<dbReference type="AlphaFoldDB" id="A0A2C5YHG6"/>
<accession>A0A2C5YHG6</accession>
<dbReference type="EMBL" id="NJET01000003">
    <property type="protein sequence ID" value="PHH67063.1"/>
    <property type="molecule type" value="Genomic_DNA"/>
</dbReference>
<gene>
    <name evidence="1" type="ORF">CDD81_4458</name>
</gene>
<dbReference type="Proteomes" id="UP000226192">
    <property type="component" value="Unassembled WGS sequence"/>
</dbReference>
<comment type="caution">
    <text evidence="1">The sequence shown here is derived from an EMBL/GenBank/DDBJ whole genome shotgun (WGS) entry which is preliminary data.</text>
</comment>